<feature type="compositionally biased region" description="Low complexity" evidence="1">
    <location>
        <begin position="141"/>
        <end position="156"/>
    </location>
</feature>
<evidence type="ECO:0000313" key="3">
    <source>
        <dbReference type="Proteomes" id="UP000821837"/>
    </source>
</evidence>
<sequence length="175" mass="18597">MAEAVALCDETAENVNGEQHMAVDQEIAKEDAEGSEDGEGECNEGSIEEIVEEMDEKRDEQADKPVRESQRGGIETGDSRNGEAAALEKGKYEKAGGDEGAGTGKEENVKKDGGEEEEGQGKNEAWSKKDESEDEDEEAAYAEAAPMAAANGAEGEGLPEAIPYWLITSPPITSE</sequence>
<proteinExistence type="predicted"/>
<dbReference type="Proteomes" id="UP000821837">
    <property type="component" value="Chromosome 5"/>
</dbReference>
<dbReference type="EMBL" id="JABSTV010001251">
    <property type="protein sequence ID" value="KAH7951105.1"/>
    <property type="molecule type" value="Genomic_DNA"/>
</dbReference>
<feature type="compositionally biased region" description="Acidic residues" evidence="1">
    <location>
        <begin position="33"/>
        <end position="54"/>
    </location>
</feature>
<feature type="compositionally biased region" description="Basic and acidic residues" evidence="1">
    <location>
        <begin position="21"/>
        <end position="32"/>
    </location>
</feature>
<reference evidence="2" key="1">
    <citation type="journal article" date="2020" name="Cell">
        <title>Large-Scale Comparative Analyses of Tick Genomes Elucidate Their Genetic Diversity and Vector Capacities.</title>
        <authorList>
            <consortium name="Tick Genome and Microbiome Consortium (TIGMIC)"/>
            <person name="Jia N."/>
            <person name="Wang J."/>
            <person name="Shi W."/>
            <person name="Du L."/>
            <person name="Sun Y."/>
            <person name="Zhan W."/>
            <person name="Jiang J.F."/>
            <person name="Wang Q."/>
            <person name="Zhang B."/>
            <person name="Ji P."/>
            <person name="Bell-Sakyi L."/>
            <person name="Cui X.M."/>
            <person name="Yuan T.T."/>
            <person name="Jiang B.G."/>
            <person name="Yang W.F."/>
            <person name="Lam T.T."/>
            <person name="Chang Q.C."/>
            <person name="Ding S.J."/>
            <person name="Wang X.J."/>
            <person name="Zhu J.G."/>
            <person name="Ruan X.D."/>
            <person name="Zhao L."/>
            <person name="Wei J.T."/>
            <person name="Ye R.Z."/>
            <person name="Que T.C."/>
            <person name="Du C.H."/>
            <person name="Zhou Y.H."/>
            <person name="Cheng J.X."/>
            <person name="Dai P.F."/>
            <person name="Guo W.B."/>
            <person name="Han X.H."/>
            <person name="Huang E.J."/>
            <person name="Li L.F."/>
            <person name="Wei W."/>
            <person name="Gao Y.C."/>
            <person name="Liu J.Z."/>
            <person name="Shao H.Z."/>
            <person name="Wang X."/>
            <person name="Wang C.C."/>
            <person name="Yang T.C."/>
            <person name="Huo Q.B."/>
            <person name="Li W."/>
            <person name="Chen H.Y."/>
            <person name="Chen S.E."/>
            <person name="Zhou L.G."/>
            <person name="Ni X.B."/>
            <person name="Tian J.H."/>
            <person name="Sheng Y."/>
            <person name="Liu T."/>
            <person name="Pan Y.S."/>
            <person name="Xia L.Y."/>
            <person name="Li J."/>
            <person name="Zhao F."/>
            <person name="Cao W.C."/>
        </authorList>
    </citation>
    <scope>NUCLEOTIDE SEQUENCE</scope>
    <source>
        <strain evidence="2">Rsan-2018</strain>
    </source>
</reference>
<protein>
    <submittedName>
        <fullName evidence="2">Uncharacterized protein</fullName>
    </submittedName>
</protein>
<evidence type="ECO:0000313" key="2">
    <source>
        <dbReference type="EMBL" id="KAH7951105.1"/>
    </source>
</evidence>
<feature type="compositionally biased region" description="Basic and acidic residues" evidence="1">
    <location>
        <begin position="55"/>
        <end position="70"/>
    </location>
</feature>
<feature type="compositionally biased region" description="Basic and acidic residues" evidence="1">
    <location>
        <begin position="104"/>
        <end position="131"/>
    </location>
</feature>
<evidence type="ECO:0000256" key="1">
    <source>
        <dbReference type="SAM" id="MobiDB-lite"/>
    </source>
</evidence>
<feature type="compositionally biased region" description="Basic and acidic residues" evidence="1">
    <location>
        <begin position="77"/>
        <end position="97"/>
    </location>
</feature>
<reference evidence="2" key="2">
    <citation type="submission" date="2021-09" db="EMBL/GenBank/DDBJ databases">
        <authorList>
            <person name="Jia N."/>
            <person name="Wang J."/>
            <person name="Shi W."/>
            <person name="Du L."/>
            <person name="Sun Y."/>
            <person name="Zhan W."/>
            <person name="Jiang J."/>
            <person name="Wang Q."/>
            <person name="Zhang B."/>
            <person name="Ji P."/>
            <person name="Sakyi L.B."/>
            <person name="Cui X."/>
            <person name="Yuan T."/>
            <person name="Jiang B."/>
            <person name="Yang W."/>
            <person name="Lam T.T.-Y."/>
            <person name="Chang Q."/>
            <person name="Ding S."/>
            <person name="Wang X."/>
            <person name="Zhu J."/>
            <person name="Ruan X."/>
            <person name="Zhao L."/>
            <person name="Wei J."/>
            <person name="Que T."/>
            <person name="Du C."/>
            <person name="Cheng J."/>
            <person name="Dai P."/>
            <person name="Han X."/>
            <person name="Huang E."/>
            <person name="Gao Y."/>
            <person name="Liu J."/>
            <person name="Shao H."/>
            <person name="Ye R."/>
            <person name="Li L."/>
            <person name="Wei W."/>
            <person name="Wang X."/>
            <person name="Wang C."/>
            <person name="Huo Q."/>
            <person name="Li W."/>
            <person name="Guo W."/>
            <person name="Chen H."/>
            <person name="Chen S."/>
            <person name="Zhou L."/>
            <person name="Zhou L."/>
            <person name="Ni X."/>
            <person name="Tian J."/>
            <person name="Zhou Y."/>
            <person name="Sheng Y."/>
            <person name="Liu T."/>
            <person name="Pan Y."/>
            <person name="Xia L."/>
            <person name="Li J."/>
            <person name="Zhao F."/>
            <person name="Cao W."/>
        </authorList>
    </citation>
    <scope>NUCLEOTIDE SEQUENCE</scope>
    <source>
        <strain evidence="2">Rsan-2018</strain>
        <tissue evidence="2">Larvae</tissue>
    </source>
</reference>
<accession>A0A9D4PQF1</accession>
<dbReference type="VEuPathDB" id="VectorBase:RSAN_057979"/>
<keyword evidence="3" id="KW-1185">Reference proteome</keyword>
<feature type="region of interest" description="Disordered" evidence="1">
    <location>
        <begin position="1"/>
        <end position="156"/>
    </location>
</feature>
<comment type="caution">
    <text evidence="2">The sequence shown here is derived from an EMBL/GenBank/DDBJ whole genome shotgun (WGS) entry which is preliminary data.</text>
</comment>
<dbReference type="AlphaFoldDB" id="A0A9D4PQF1"/>
<organism evidence="2 3">
    <name type="scientific">Rhipicephalus sanguineus</name>
    <name type="common">Brown dog tick</name>
    <name type="synonym">Ixodes sanguineus</name>
    <dbReference type="NCBI Taxonomy" id="34632"/>
    <lineage>
        <taxon>Eukaryota</taxon>
        <taxon>Metazoa</taxon>
        <taxon>Ecdysozoa</taxon>
        <taxon>Arthropoda</taxon>
        <taxon>Chelicerata</taxon>
        <taxon>Arachnida</taxon>
        <taxon>Acari</taxon>
        <taxon>Parasitiformes</taxon>
        <taxon>Ixodida</taxon>
        <taxon>Ixodoidea</taxon>
        <taxon>Ixodidae</taxon>
        <taxon>Rhipicephalinae</taxon>
        <taxon>Rhipicephalus</taxon>
        <taxon>Rhipicephalus</taxon>
    </lineage>
</organism>
<name>A0A9D4PQF1_RHISA</name>
<gene>
    <name evidence="2" type="ORF">HPB52_004736</name>
</gene>